<evidence type="ECO:0000256" key="3">
    <source>
        <dbReference type="ARBA" id="ARBA00023157"/>
    </source>
</evidence>
<keyword evidence="4" id="KW-0732">Signal</keyword>
<dbReference type="GO" id="GO:0005576">
    <property type="term" value="C:extracellular region"/>
    <property type="evidence" value="ECO:0007669"/>
    <property type="project" value="UniProtKB-SubCell"/>
</dbReference>
<evidence type="ECO:0000259" key="5">
    <source>
        <dbReference type="Pfam" id="PF06607"/>
    </source>
</evidence>
<evidence type="ECO:0000256" key="4">
    <source>
        <dbReference type="SAM" id="SignalP"/>
    </source>
</evidence>
<keyword evidence="3" id="KW-1015">Disulfide bond</keyword>
<feature type="domain" description="Prokineticin" evidence="5">
    <location>
        <begin position="55"/>
        <end position="118"/>
    </location>
</feature>
<dbReference type="Pfam" id="PF06607">
    <property type="entry name" value="Prokineticin"/>
    <property type="match status" value="1"/>
</dbReference>
<dbReference type="AlphaFoldDB" id="A0A7R8X3Z6"/>
<evidence type="ECO:0000256" key="2">
    <source>
        <dbReference type="ARBA" id="ARBA00022525"/>
    </source>
</evidence>
<evidence type="ECO:0000256" key="1">
    <source>
        <dbReference type="ARBA" id="ARBA00004613"/>
    </source>
</evidence>
<reference evidence="6" key="1">
    <citation type="submission" date="2020-11" db="EMBL/GenBank/DDBJ databases">
        <authorList>
            <person name="Tran Van P."/>
        </authorList>
    </citation>
    <scope>NUCLEOTIDE SEQUENCE</scope>
</reference>
<comment type="subcellular location">
    <subcellularLocation>
        <location evidence="1">Secreted</location>
    </subcellularLocation>
</comment>
<accession>A0A7R8X3Z6</accession>
<dbReference type="OrthoDB" id="6329254at2759"/>
<proteinExistence type="predicted"/>
<gene>
    <name evidence="6" type="ORF">DSTB1V02_LOCUS2347</name>
</gene>
<evidence type="ECO:0000313" key="6">
    <source>
        <dbReference type="EMBL" id="CAD7242381.1"/>
    </source>
</evidence>
<keyword evidence="2" id="KW-0964">Secreted</keyword>
<evidence type="ECO:0000313" key="7">
    <source>
        <dbReference type="Proteomes" id="UP000677054"/>
    </source>
</evidence>
<dbReference type="InterPro" id="IPR023569">
    <property type="entry name" value="Prokineticin_domain"/>
</dbReference>
<keyword evidence="7" id="KW-1185">Reference proteome</keyword>
<protein>
    <recommendedName>
        <fullName evidence="5">Prokineticin domain-containing protein</fullName>
    </recommendedName>
</protein>
<dbReference type="Gene3D" id="2.10.80.10">
    <property type="entry name" value="Lipase, subunit A"/>
    <property type="match status" value="1"/>
</dbReference>
<feature type="signal peptide" evidence="4">
    <location>
        <begin position="1"/>
        <end position="25"/>
    </location>
</feature>
<feature type="chain" id="PRO_5036209026" description="Prokineticin domain-containing protein" evidence="4">
    <location>
        <begin position="26"/>
        <end position="143"/>
    </location>
</feature>
<organism evidence="6">
    <name type="scientific">Darwinula stevensoni</name>
    <dbReference type="NCBI Taxonomy" id="69355"/>
    <lineage>
        <taxon>Eukaryota</taxon>
        <taxon>Metazoa</taxon>
        <taxon>Ecdysozoa</taxon>
        <taxon>Arthropoda</taxon>
        <taxon>Crustacea</taxon>
        <taxon>Oligostraca</taxon>
        <taxon>Ostracoda</taxon>
        <taxon>Podocopa</taxon>
        <taxon>Podocopida</taxon>
        <taxon>Darwinulocopina</taxon>
        <taxon>Darwinuloidea</taxon>
        <taxon>Darwinulidae</taxon>
        <taxon>Darwinula</taxon>
    </lineage>
</organism>
<dbReference type="EMBL" id="CAJPEV010000258">
    <property type="protein sequence ID" value="CAG0883092.1"/>
    <property type="molecule type" value="Genomic_DNA"/>
</dbReference>
<name>A0A7R8X3Z6_9CRUS</name>
<dbReference type="EMBL" id="LR899775">
    <property type="protein sequence ID" value="CAD7242381.1"/>
    <property type="molecule type" value="Genomic_DNA"/>
</dbReference>
<sequence length="143" mass="16458">MKVRWSARLNWMVVVVMVGISLASAQVPTNRNNIPKIAHRMVAKWWTQSREPKQCDSRWDCGSYECCARPINSQRAFCMPLQQEGAVCHTASFLVDKSQEVYFNSCPCLPYYACADLGTQERCVHPDRIGDTYYVKRILGYKK</sequence>
<dbReference type="Proteomes" id="UP000677054">
    <property type="component" value="Unassembled WGS sequence"/>
</dbReference>